<dbReference type="OrthoDB" id="1644322at2"/>
<proteinExistence type="predicted"/>
<organism evidence="1 2">
    <name type="scientific">Cerasibacillus quisquiliarum</name>
    <dbReference type="NCBI Taxonomy" id="227865"/>
    <lineage>
        <taxon>Bacteria</taxon>
        <taxon>Bacillati</taxon>
        <taxon>Bacillota</taxon>
        <taxon>Bacilli</taxon>
        <taxon>Bacillales</taxon>
        <taxon>Bacillaceae</taxon>
        <taxon>Cerasibacillus</taxon>
    </lineage>
</organism>
<evidence type="ECO:0008006" key="3">
    <source>
        <dbReference type="Google" id="ProtNLM"/>
    </source>
</evidence>
<name>A0A511V045_9BACI</name>
<dbReference type="PANTHER" id="PTHR40051">
    <property type="entry name" value="IG HYPOTHETICAL 15966"/>
    <property type="match status" value="1"/>
</dbReference>
<dbReference type="RefSeq" id="WP_146938633.1">
    <property type="nucleotide sequence ID" value="NZ_BJXW01000036.1"/>
</dbReference>
<comment type="caution">
    <text evidence="1">The sequence shown here is derived from an EMBL/GenBank/DDBJ whole genome shotgun (WGS) entry which is preliminary data.</text>
</comment>
<evidence type="ECO:0000313" key="1">
    <source>
        <dbReference type="EMBL" id="GEN32280.1"/>
    </source>
</evidence>
<reference evidence="1 2" key="1">
    <citation type="submission" date="2019-07" db="EMBL/GenBank/DDBJ databases">
        <title>Whole genome shotgun sequence of Cerasibacillus quisquiliarum NBRC 102429.</title>
        <authorList>
            <person name="Hosoyama A."/>
            <person name="Uohara A."/>
            <person name="Ohji S."/>
            <person name="Ichikawa N."/>
        </authorList>
    </citation>
    <scope>NUCLEOTIDE SEQUENCE [LARGE SCALE GENOMIC DNA]</scope>
    <source>
        <strain evidence="1 2">NBRC 102429</strain>
    </source>
</reference>
<dbReference type="InterPro" id="IPR014962">
    <property type="entry name" value="YolD"/>
</dbReference>
<gene>
    <name evidence="1" type="primary">yolD</name>
    <name evidence="1" type="ORF">CQU01_25180</name>
</gene>
<evidence type="ECO:0000313" key="2">
    <source>
        <dbReference type="Proteomes" id="UP000321491"/>
    </source>
</evidence>
<protein>
    <recommendedName>
        <fullName evidence="3">YolD-like family protein</fullName>
    </recommendedName>
</protein>
<dbReference type="PANTHER" id="PTHR40051:SF1">
    <property type="entry name" value="YOLD-LIKE FAMILY PROTEIN"/>
    <property type="match status" value="1"/>
</dbReference>
<dbReference type="AlphaFoldDB" id="A0A511V045"/>
<sequence>MNEHIKDRGTKKWTSIMLPEHVKGLKELHEALNKVPKPILDEQTISENEVKLQMALHKDLTVKLKLYDDGHFIDIKGKILLMDSISKSVRLDNDVLEQVKINFNDIVDVTVL</sequence>
<accession>A0A511V045</accession>
<dbReference type="Pfam" id="PF08863">
    <property type="entry name" value="YolD"/>
    <property type="match status" value="1"/>
</dbReference>
<keyword evidence="2" id="KW-1185">Reference proteome</keyword>
<dbReference type="EMBL" id="BJXW01000036">
    <property type="protein sequence ID" value="GEN32280.1"/>
    <property type="molecule type" value="Genomic_DNA"/>
</dbReference>
<dbReference type="Proteomes" id="UP000321491">
    <property type="component" value="Unassembled WGS sequence"/>
</dbReference>